<accession>A0A7J8D6I2</accession>
<organism evidence="1 2">
    <name type="scientific">Rousettus aegyptiacus</name>
    <name type="common">Egyptian fruit bat</name>
    <name type="synonym">Pteropus aegyptiacus</name>
    <dbReference type="NCBI Taxonomy" id="9407"/>
    <lineage>
        <taxon>Eukaryota</taxon>
        <taxon>Metazoa</taxon>
        <taxon>Chordata</taxon>
        <taxon>Craniata</taxon>
        <taxon>Vertebrata</taxon>
        <taxon>Euteleostomi</taxon>
        <taxon>Mammalia</taxon>
        <taxon>Eutheria</taxon>
        <taxon>Laurasiatheria</taxon>
        <taxon>Chiroptera</taxon>
        <taxon>Yinpterochiroptera</taxon>
        <taxon>Pteropodoidea</taxon>
        <taxon>Pteropodidae</taxon>
        <taxon>Rousettinae</taxon>
        <taxon>Rousettus</taxon>
    </lineage>
</organism>
<dbReference type="Proteomes" id="UP000593571">
    <property type="component" value="Unassembled WGS sequence"/>
</dbReference>
<sequence>MTVPLWAASGEPPALRDMELQVRDAEAVRARVGSQGGIGGSDAPRAVGFVTPPTPEARPHSFSVSVGSSVTLLDTASGLRRSRLQSDPVSNPLPSANQPLWGTGPGSWSWHEARHPPEPIVTHRGGQLASFIGPVPFPEGALAEAFLVAPGVPLASSRPLQSEGTVFCHHEFLPEPGGLGSCWESPEQGTGGLGFSQLCH</sequence>
<reference evidence="1 2" key="1">
    <citation type="journal article" date="2020" name="Nature">
        <title>Six reference-quality genomes reveal evolution of bat adaptations.</title>
        <authorList>
            <person name="Jebb D."/>
            <person name="Huang Z."/>
            <person name="Pippel M."/>
            <person name="Hughes G.M."/>
            <person name="Lavrichenko K."/>
            <person name="Devanna P."/>
            <person name="Winkler S."/>
            <person name="Jermiin L.S."/>
            <person name="Skirmuntt E.C."/>
            <person name="Katzourakis A."/>
            <person name="Burkitt-Gray L."/>
            <person name="Ray D.A."/>
            <person name="Sullivan K.A.M."/>
            <person name="Roscito J.G."/>
            <person name="Kirilenko B.M."/>
            <person name="Davalos L.M."/>
            <person name="Corthals A.P."/>
            <person name="Power M.L."/>
            <person name="Jones G."/>
            <person name="Ransome R.D."/>
            <person name="Dechmann D.K.N."/>
            <person name="Locatelli A.G."/>
            <person name="Puechmaille S.J."/>
            <person name="Fedrigo O."/>
            <person name="Jarvis E.D."/>
            <person name="Hiller M."/>
            <person name="Vernes S.C."/>
            <person name="Myers E.W."/>
            <person name="Teeling E.C."/>
        </authorList>
    </citation>
    <scope>NUCLEOTIDE SEQUENCE [LARGE SCALE GENOMIC DNA]</scope>
    <source>
        <strain evidence="1">MRouAeg1</strain>
        <tissue evidence="1">Muscle</tissue>
    </source>
</reference>
<gene>
    <name evidence="1" type="ORF">HJG63_008782</name>
</gene>
<comment type="caution">
    <text evidence="1">The sequence shown here is derived from an EMBL/GenBank/DDBJ whole genome shotgun (WGS) entry which is preliminary data.</text>
</comment>
<protein>
    <submittedName>
        <fullName evidence="1">Uncharacterized protein</fullName>
    </submittedName>
</protein>
<dbReference type="EMBL" id="JACASE010000013">
    <property type="protein sequence ID" value="KAF6418760.1"/>
    <property type="molecule type" value="Genomic_DNA"/>
</dbReference>
<dbReference type="AlphaFoldDB" id="A0A7J8D6I2"/>
<evidence type="ECO:0000313" key="1">
    <source>
        <dbReference type="EMBL" id="KAF6418760.1"/>
    </source>
</evidence>
<keyword evidence="2" id="KW-1185">Reference proteome</keyword>
<proteinExistence type="predicted"/>
<evidence type="ECO:0000313" key="2">
    <source>
        <dbReference type="Proteomes" id="UP000593571"/>
    </source>
</evidence>
<name>A0A7J8D6I2_ROUAE</name>